<name>A0A267GAT2_9PLAT</name>
<evidence type="ECO:0000256" key="2">
    <source>
        <dbReference type="ARBA" id="ARBA00022692"/>
    </source>
</evidence>
<keyword evidence="4 6" id="KW-0472">Membrane</keyword>
<evidence type="ECO:0000256" key="5">
    <source>
        <dbReference type="SAM" id="MobiDB-lite"/>
    </source>
</evidence>
<dbReference type="InterPro" id="IPR018499">
    <property type="entry name" value="Tetraspanin/Peripherin"/>
</dbReference>
<dbReference type="Gene3D" id="1.10.1450.10">
    <property type="entry name" value="Tetraspanin"/>
    <property type="match status" value="1"/>
</dbReference>
<proteinExistence type="predicted"/>
<keyword evidence="8" id="KW-1185">Reference proteome</keyword>
<evidence type="ECO:0000313" key="7">
    <source>
        <dbReference type="EMBL" id="PAA83138.1"/>
    </source>
</evidence>
<accession>A0A267GAT2</accession>
<evidence type="ECO:0000313" key="8">
    <source>
        <dbReference type="Proteomes" id="UP000215902"/>
    </source>
</evidence>
<protein>
    <recommendedName>
        <fullName evidence="9">Tetraspanin</fullName>
    </recommendedName>
</protein>
<feature type="compositionally biased region" description="Low complexity" evidence="5">
    <location>
        <begin position="362"/>
        <end position="391"/>
    </location>
</feature>
<dbReference type="OrthoDB" id="438211at2759"/>
<gene>
    <name evidence="7" type="ORF">BOX15_Mlig007557g2</name>
</gene>
<evidence type="ECO:0000256" key="6">
    <source>
        <dbReference type="SAM" id="Phobius"/>
    </source>
</evidence>
<feature type="compositionally biased region" description="Low complexity" evidence="5">
    <location>
        <begin position="429"/>
        <end position="450"/>
    </location>
</feature>
<feature type="region of interest" description="Disordered" evidence="5">
    <location>
        <begin position="269"/>
        <end position="498"/>
    </location>
</feature>
<evidence type="ECO:0000256" key="1">
    <source>
        <dbReference type="ARBA" id="ARBA00004141"/>
    </source>
</evidence>
<comment type="subcellular location">
    <subcellularLocation>
        <location evidence="1">Membrane</location>
        <topology evidence="1">Multi-pass membrane protein</topology>
    </subcellularLocation>
</comment>
<evidence type="ECO:0000256" key="4">
    <source>
        <dbReference type="ARBA" id="ARBA00023136"/>
    </source>
</evidence>
<keyword evidence="2 6" id="KW-0812">Transmembrane</keyword>
<organism evidence="7 8">
    <name type="scientific">Macrostomum lignano</name>
    <dbReference type="NCBI Taxonomy" id="282301"/>
    <lineage>
        <taxon>Eukaryota</taxon>
        <taxon>Metazoa</taxon>
        <taxon>Spiralia</taxon>
        <taxon>Lophotrochozoa</taxon>
        <taxon>Platyhelminthes</taxon>
        <taxon>Rhabditophora</taxon>
        <taxon>Macrostomorpha</taxon>
        <taxon>Macrostomida</taxon>
        <taxon>Macrostomidae</taxon>
        <taxon>Macrostomum</taxon>
    </lineage>
</organism>
<dbReference type="Proteomes" id="UP000215902">
    <property type="component" value="Unassembled WGS sequence"/>
</dbReference>
<reference evidence="7 8" key="1">
    <citation type="submission" date="2017-06" db="EMBL/GenBank/DDBJ databases">
        <title>A platform for efficient transgenesis in Macrostomum lignano, a flatworm model organism for stem cell research.</title>
        <authorList>
            <person name="Berezikov E."/>
        </authorList>
    </citation>
    <scope>NUCLEOTIDE SEQUENCE [LARGE SCALE GENOMIC DNA]</scope>
    <source>
        <strain evidence="7">DV1</strain>
        <tissue evidence="7">Whole organism</tissue>
    </source>
</reference>
<sequence length="498" mass="52966">MRKTSSPKLRAATLALCVLGIVLCLAAMGLALTVQGPARSLRPVLSYADSAYVPMYLDMAAAGLVVLAALTALISQLYGNRGLDLAACITLALAAVLALAALGLAGSLKAGSAQTGLEASLDSSLQRYGPSDTALYEAWNQLQKDAKCCAVRTNRAQMAYKNTPWYRQLSEGTPHTTPNIPDSCCTAEAHADPAKLADCTNNRPAVPSENPYMHPIGCFEACTADLEAFSNRHIIVGVLVFFGAVLAAGPVALGLVQSCRQQAGNQLKQKQREQQFGNSRPGSVVGSLRGGHQQSLLTSQPLRSGSSVYNSRHSLFSEPPGTCGGVNGLNRPPSESSLPSVAARSLFSEPPVRPPPNAIHAQPVRPRQQKQQQQQQPQQQQPQPQQQQPQPQQQPPVPKPRASLANSSVAAQYPSETGEEASFGSLTVASQPAQPQAQKSAAPQALQAQPMKRPPQQQHKPAIALSAQPLKPRNPQQQQQRHLGPPPVQAGKKRQSNF</sequence>
<evidence type="ECO:0008006" key="9">
    <source>
        <dbReference type="Google" id="ProtNLM"/>
    </source>
</evidence>
<dbReference type="InterPro" id="IPR008952">
    <property type="entry name" value="Tetraspanin_EC2_sf"/>
</dbReference>
<feature type="compositionally biased region" description="Polar residues" evidence="5">
    <location>
        <begin position="269"/>
        <end position="281"/>
    </location>
</feature>
<dbReference type="Pfam" id="PF00335">
    <property type="entry name" value="Tetraspanin"/>
    <property type="match status" value="1"/>
</dbReference>
<keyword evidence="3 6" id="KW-1133">Transmembrane helix</keyword>
<feature type="compositionally biased region" description="Polar residues" evidence="5">
    <location>
        <begin position="292"/>
        <end position="314"/>
    </location>
</feature>
<dbReference type="EMBL" id="NIVC01000432">
    <property type="protein sequence ID" value="PAA83138.1"/>
    <property type="molecule type" value="Genomic_DNA"/>
</dbReference>
<dbReference type="STRING" id="282301.A0A267GAT2"/>
<feature type="transmembrane region" description="Helical" evidence="6">
    <location>
        <begin position="234"/>
        <end position="256"/>
    </location>
</feature>
<evidence type="ECO:0000256" key="3">
    <source>
        <dbReference type="ARBA" id="ARBA00022989"/>
    </source>
</evidence>
<dbReference type="AlphaFoldDB" id="A0A267GAT2"/>
<comment type="caution">
    <text evidence="7">The sequence shown here is derived from an EMBL/GenBank/DDBJ whole genome shotgun (WGS) entry which is preliminary data.</text>
</comment>
<feature type="transmembrane region" description="Helical" evidence="6">
    <location>
        <begin position="85"/>
        <end position="105"/>
    </location>
</feature>
<dbReference type="GO" id="GO:0016020">
    <property type="term" value="C:membrane"/>
    <property type="evidence" value="ECO:0007669"/>
    <property type="project" value="UniProtKB-SubCell"/>
</dbReference>
<feature type="transmembrane region" description="Helical" evidence="6">
    <location>
        <begin position="55"/>
        <end position="78"/>
    </location>
</feature>